<protein>
    <recommendedName>
        <fullName evidence="1">Multi-ubiquitin domain-containing protein</fullName>
    </recommendedName>
</protein>
<evidence type="ECO:0000313" key="2">
    <source>
        <dbReference type="EMBL" id="BAY73027.1"/>
    </source>
</evidence>
<dbReference type="InterPro" id="IPR027802">
    <property type="entry name" value="Multi-ubiquitin_dom"/>
</dbReference>
<dbReference type="Proteomes" id="UP000217507">
    <property type="component" value="Plasmid Plasmid2 dna"/>
</dbReference>
<name>A0A1Z4KVT2_ANAVA</name>
<dbReference type="Pfam" id="PF14452">
    <property type="entry name" value="Multi_ubiq"/>
    <property type="match status" value="2"/>
</dbReference>
<evidence type="ECO:0000313" key="3">
    <source>
        <dbReference type="Proteomes" id="UP000217507"/>
    </source>
</evidence>
<feature type="domain" description="Multi-ubiquitin" evidence="1">
    <location>
        <begin position="42"/>
        <end position="108"/>
    </location>
</feature>
<geneLocation type="plasmid" evidence="2">
    <name>plasmid2</name>
</geneLocation>
<gene>
    <name evidence="2" type="ORF">NIES23_58550</name>
</gene>
<sequence>MKLRVRFAIKLMTNNIVVEEIELEKWVRQHGAVQPPLAKHYLVRIDDRSYKVDDPVITGGQLLDKASKRPVDEYLIFQMLNNGQLEEIRLDETVELRKPGIERFITWRSDRSFRFVIDGRRFEWGAPIITGLKLKELAGVDLASYGVWLELRGAEDRPIADNESVDLQAPGVERFFTGKKTTTEG</sequence>
<dbReference type="EMBL" id="AP018218">
    <property type="protein sequence ID" value="BAY73027.1"/>
    <property type="molecule type" value="Genomic_DNA"/>
</dbReference>
<dbReference type="AlphaFoldDB" id="A0A1Z4KVT2"/>
<accession>A0A1Z4KVT2</accession>
<reference evidence="2 3" key="1">
    <citation type="submission" date="2017-06" db="EMBL/GenBank/DDBJ databases">
        <title>Genome sequencing of cyanobaciteial culture collection at National Institute for Environmental Studies (NIES).</title>
        <authorList>
            <person name="Hirose Y."/>
            <person name="Shimura Y."/>
            <person name="Fujisawa T."/>
            <person name="Nakamura Y."/>
            <person name="Kawachi M."/>
        </authorList>
    </citation>
    <scope>NUCLEOTIDE SEQUENCE [LARGE SCALE GENOMIC DNA]</scope>
    <source>
        <strain evidence="2 3">NIES-23</strain>
        <plasmid evidence="3">Plasmid Plasmid2 dna</plasmid>
    </source>
</reference>
<evidence type="ECO:0000259" key="1">
    <source>
        <dbReference type="Pfam" id="PF14452"/>
    </source>
</evidence>
<proteinExistence type="predicted"/>
<feature type="domain" description="Multi-ubiquitin" evidence="1">
    <location>
        <begin position="113"/>
        <end position="179"/>
    </location>
</feature>
<organism evidence="2 3">
    <name type="scientific">Trichormus variabilis NIES-23</name>
    <dbReference type="NCBI Taxonomy" id="1973479"/>
    <lineage>
        <taxon>Bacteria</taxon>
        <taxon>Bacillati</taxon>
        <taxon>Cyanobacteriota</taxon>
        <taxon>Cyanophyceae</taxon>
        <taxon>Nostocales</taxon>
        <taxon>Nostocaceae</taxon>
        <taxon>Trichormus</taxon>
    </lineage>
</organism>
<keyword evidence="2" id="KW-0614">Plasmid</keyword>